<dbReference type="GO" id="GO:0005524">
    <property type="term" value="F:ATP binding"/>
    <property type="evidence" value="ECO:0007669"/>
    <property type="project" value="UniProtKB-KW"/>
</dbReference>
<dbReference type="PANTHER" id="PTHR23074:SF86">
    <property type="entry name" value="SPASTIN"/>
    <property type="match status" value="1"/>
</dbReference>
<evidence type="ECO:0000256" key="2">
    <source>
        <dbReference type="ARBA" id="ARBA00022741"/>
    </source>
</evidence>
<feature type="compositionally biased region" description="Gly residues" evidence="9">
    <location>
        <begin position="185"/>
        <end position="216"/>
    </location>
</feature>
<feature type="region of interest" description="Disordered" evidence="9">
    <location>
        <begin position="1"/>
        <end position="20"/>
    </location>
</feature>
<feature type="domain" description="AAA+ ATPase" evidence="10">
    <location>
        <begin position="293"/>
        <end position="429"/>
    </location>
</feature>
<sequence>MNSTGPRRGAGAASAAAGNDALIDSGIATLERATSMDKQGQLEEAFTLYESGIDLLLQGARQEPGEQRRQTLINEARVHMSRAEHIKLALGPPQSPSPTRPASTGRRDSGKGKAALLRPKPTAADVRGGLRGGSIDAGSPDGENHAPRSSGGGKSSAYTRGGARRGGGGIGAASGRGTSSAYTKGGAGRGGGGIGASSGRGASTRGGAGRGRGGIDAGSAAAGTGGGGARGGGRREKSENSELENKILEDMLDSSPGVTWDSIAGLEYAKQTLQETVILPNLRPDLFTGLRAPARGVLLYGPPGTGKTMLAKAVATESGYAFFNISASSLTSKYVGEGEKMVRALFAVAREREPAVVFIDEIDSVLSARGEGEHEASRRLKTEFLVQLDGAGQGGDDRLLVLAATNLPQELDEAALRRLSRRVYVPLPDPPARKALISGLLGQQKGNIKGAALASLVGMTEGYSGSDLKQLCKEAAMQPIRDLGTRVRTVAVKDVRGINLDDFRAALPKVLPSVSRKTVERYEEWNRSLSG</sequence>
<keyword evidence="4" id="KW-0472">Membrane</keyword>
<comment type="similarity">
    <text evidence="8">Belongs to the AAA ATPase family.</text>
</comment>
<evidence type="ECO:0000256" key="5">
    <source>
        <dbReference type="ARBA" id="ARBA00023235"/>
    </source>
</evidence>
<dbReference type="SUPFAM" id="SSF52540">
    <property type="entry name" value="P-loop containing nucleoside triphosphate hydrolases"/>
    <property type="match status" value="1"/>
</dbReference>
<dbReference type="OrthoDB" id="29072at2759"/>
<keyword evidence="5" id="KW-0413">Isomerase</keyword>
<dbReference type="GO" id="GO:0016887">
    <property type="term" value="F:ATP hydrolysis activity"/>
    <property type="evidence" value="ECO:0007669"/>
    <property type="project" value="InterPro"/>
</dbReference>
<accession>D7FJW4</accession>
<dbReference type="Pfam" id="PF17862">
    <property type="entry name" value="AAA_lid_3"/>
    <property type="match status" value="1"/>
</dbReference>
<dbReference type="Pfam" id="PF04212">
    <property type="entry name" value="MIT"/>
    <property type="match status" value="1"/>
</dbReference>
<evidence type="ECO:0000256" key="7">
    <source>
        <dbReference type="ARBA" id="ARBA00038871"/>
    </source>
</evidence>
<evidence type="ECO:0000313" key="13">
    <source>
        <dbReference type="Proteomes" id="UP000002630"/>
    </source>
</evidence>
<evidence type="ECO:0000256" key="4">
    <source>
        <dbReference type="ARBA" id="ARBA00023136"/>
    </source>
</evidence>
<dbReference type="PANTHER" id="PTHR23074">
    <property type="entry name" value="AAA DOMAIN-CONTAINING"/>
    <property type="match status" value="1"/>
</dbReference>
<dbReference type="SMART" id="SM00745">
    <property type="entry name" value="MIT"/>
    <property type="match status" value="1"/>
</dbReference>
<proteinExistence type="inferred from homology"/>
<evidence type="ECO:0000313" key="12">
    <source>
        <dbReference type="EMBL" id="CBJ29212.1"/>
    </source>
</evidence>
<dbReference type="InParanoid" id="D7FJW4"/>
<dbReference type="InterPro" id="IPR007330">
    <property type="entry name" value="MIT_dom"/>
</dbReference>
<feature type="compositionally biased region" description="Low complexity" evidence="9">
    <location>
        <begin position="9"/>
        <end position="18"/>
    </location>
</feature>
<gene>
    <name evidence="12" type="ORF">Esi_0138_0045</name>
</gene>
<feature type="compositionally biased region" description="Gly residues" evidence="9">
    <location>
        <begin position="164"/>
        <end position="174"/>
    </location>
</feature>
<protein>
    <recommendedName>
        <fullName evidence="7">microtubule-severing ATPase</fullName>
        <ecNumber evidence="7">5.6.1.1</ecNumber>
    </recommendedName>
</protein>
<dbReference type="GO" id="GO:0005874">
    <property type="term" value="C:microtubule"/>
    <property type="evidence" value="ECO:0007669"/>
    <property type="project" value="UniProtKB-KW"/>
</dbReference>
<dbReference type="GO" id="GO:0008568">
    <property type="term" value="F:microtubule severing ATPase activity"/>
    <property type="evidence" value="ECO:0007669"/>
    <property type="project" value="UniProtKB-EC"/>
</dbReference>
<evidence type="ECO:0000256" key="3">
    <source>
        <dbReference type="ARBA" id="ARBA00022840"/>
    </source>
</evidence>
<name>D7FJW4_ECTSI</name>
<dbReference type="SUPFAM" id="SSF116846">
    <property type="entry name" value="MIT domain"/>
    <property type="match status" value="1"/>
</dbReference>
<dbReference type="InterPro" id="IPR041569">
    <property type="entry name" value="AAA_lid_3"/>
</dbReference>
<dbReference type="Gene3D" id="1.10.8.60">
    <property type="match status" value="1"/>
</dbReference>
<evidence type="ECO:0000256" key="1">
    <source>
        <dbReference type="ARBA" id="ARBA00022701"/>
    </source>
</evidence>
<comment type="catalytic activity">
    <reaction evidence="6">
        <text>n ATP + n H2O + a microtubule = n ADP + n phosphate + (n+1) alpha/beta tubulin heterodimers.</text>
        <dbReference type="EC" id="5.6.1.1"/>
    </reaction>
</comment>
<dbReference type="FunFam" id="3.40.50.300:FF:000093">
    <property type="entry name" value="Fidgetin-like 1"/>
    <property type="match status" value="1"/>
</dbReference>
<evidence type="ECO:0000259" key="10">
    <source>
        <dbReference type="SMART" id="SM00382"/>
    </source>
</evidence>
<keyword evidence="3 8" id="KW-0067">ATP-binding</keyword>
<dbReference type="InterPro" id="IPR027417">
    <property type="entry name" value="P-loop_NTPase"/>
</dbReference>
<dbReference type="InterPro" id="IPR036181">
    <property type="entry name" value="MIT_dom_sf"/>
</dbReference>
<dbReference type="InterPro" id="IPR050304">
    <property type="entry name" value="MT-severing_AAA_ATPase"/>
</dbReference>
<evidence type="ECO:0000256" key="6">
    <source>
        <dbReference type="ARBA" id="ARBA00036378"/>
    </source>
</evidence>
<feature type="domain" description="MIT" evidence="11">
    <location>
        <begin position="19"/>
        <end position="97"/>
    </location>
</feature>
<evidence type="ECO:0000259" key="11">
    <source>
        <dbReference type="SMART" id="SM00745"/>
    </source>
</evidence>
<dbReference type="EMBL" id="FN649729">
    <property type="protein sequence ID" value="CBJ29212.1"/>
    <property type="molecule type" value="Genomic_DNA"/>
</dbReference>
<dbReference type="EMBL" id="FN647986">
    <property type="protein sequence ID" value="CBJ29212.1"/>
    <property type="molecule type" value="Genomic_DNA"/>
</dbReference>
<dbReference type="InterPro" id="IPR003593">
    <property type="entry name" value="AAA+_ATPase"/>
</dbReference>
<dbReference type="EC" id="5.6.1.1" evidence="7"/>
<keyword evidence="1" id="KW-0493">Microtubule</keyword>
<dbReference type="STRING" id="2880.D7FJW4"/>
<evidence type="ECO:0000256" key="9">
    <source>
        <dbReference type="SAM" id="MobiDB-lite"/>
    </source>
</evidence>
<dbReference type="PROSITE" id="PS00674">
    <property type="entry name" value="AAA"/>
    <property type="match status" value="1"/>
</dbReference>
<dbReference type="Proteomes" id="UP000002630">
    <property type="component" value="Linkage Group LG04"/>
</dbReference>
<dbReference type="InterPro" id="IPR003959">
    <property type="entry name" value="ATPase_AAA_core"/>
</dbReference>
<dbReference type="AlphaFoldDB" id="D7FJW4"/>
<dbReference type="Pfam" id="PF00004">
    <property type="entry name" value="AAA"/>
    <property type="match status" value="1"/>
</dbReference>
<keyword evidence="13" id="KW-1185">Reference proteome</keyword>
<evidence type="ECO:0000256" key="8">
    <source>
        <dbReference type="RuleBase" id="RU003651"/>
    </source>
</evidence>
<dbReference type="Gene3D" id="3.40.50.300">
    <property type="entry name" value="P-loop containing nucleotide triphosphate hydrolases"/>
    <property type="match status" value="1"/>
</dbReference>
<dbReference type="FunFam" id="1.10.8.60:FF:000022">
    <property type="entry name" value="Fidgetin like 1"/>
    <property type="match status" value="1"/>
</dbReference>
<dbReference type="FunCoup" id="D7FJW4">
    <property type="interactions" value="577"/>
</dbReference>
<organism evidence="12 13">
    <name type="scientific">Ectocarpus siliculosus</name>
    <name type="common">Brown alga</name>
    <name type="synonym">Conferva siliculosa</name>
    <dbReference type="NCBI Taxonomy" id="2880"/>
    <lineage>
        <taxon>Eukaryota</taxon>
        <taxon>Sar</taxon>
        <taxon>Stramenopiles</taxon>
        <taxon>Ochrophyta</taxon>
        <taxon>PX clade</taxon>
        <taxon>Phaeophyceae</taxon>
        <taxon>Ectocarpales</taxon>
        <taxon>Ectocarpaceae</taxon>
        <taxon>Ectocarpus</taxon>
    </lineage>
</organism>
<dbReference type="OMA" id="RHISMAD"/>
<reference evidence="12 13" key="1">
    <citation type="journal article" date="2010" name="Nature">
        <title>The Ectocarpus genome and the independent evolution of multicellularity in brown algae.</title>
        <authorList>
            <person name="Cock J.M."/>
            <person name="Sterck L."/>
            <person name="Rouze P."/>
            <person name="Scornet D."/>
            <person name="Allen A.E."/>
            <person name="Amoutzias G."/>
            <person name="Anthouard V."/>
            <person name="Artiguenave F."/>
            <person name="Aury J.M."/>
            <person name="Badger J.H."/>
            <person name="Beszteri B."/>
            <person name="Billiau K."/>
            <person name="Bonnet E."/>
            <person name="Bothwell J.H."/>
            <person name="Bowler C."/>
            <person name="Boyen C."/>
            <person name="Brownlee C."/>
            <person name="Carrano C.J."/>
            <person name="Charrier B."/>
            <person name="Cho G.Y."/>
            <person name="Coelho S.M."/>
            <person name="Collen J."/>
            <person name="Corre E."/>
            <person name="Da Silva C."/>
            <person name="Delage L."/>
            <person name="Delaroque N."/>
            <person name="Dittami S.M."/>
            <person name="Doulbeau S."/>
            <person name="Elias M."/>
            <person name="Farnham G."/>
            <person name="Gachon C.M."/>
            <person name="Gschloessl B."/>
            <person name="Heesch S."/>
            <person name="Jabbari K."/>
            <person name="Jubin C."/>
            <person name="Kawai H."/>
            <person name="Kimura K."/>
            <person name="Kloareg B."/>
            <person name="Kupper F.C."/>
            <person name="Lang D."/>
            <person name="Le Bail A."/>
            <person name="Leblanc C."/>
            <person name="Lerouge P."/>
            <person name="Lohr M."/>
            <person name="Lopez P.J."/>
            <person name="Martens C."/>
            <person name="Maumus F."/>
            <person name="Michel G."/>
            <person name="Miranda-Saavedra D."/>
            <person name="Morales J."/>
            <person name="Moreau H."/>
            <person name="Motomura T."/>
            <person name="Nagasato C."/>
            <person name="Napoli C.A."/>
            <person name="Nelson D.R."/>
            <person name="Nyvall-Collen P."/>
            <person name="Peters A.F."/>
            <person name="Pommier C."/>
            <person name="Potin P."/>
            <person name="Poulain J."/>
            <person name="Quesneville H."/>
            <person name="Read B."/>
            <person name="Rensing S.A."/>
            <person name="Ritter A."/>
            <person name="Rousvoal S."/>
            <person name="Samanta M."/>
            <person name="Samson G."/>
            <person name="Schroeder D.C."/>
            <person name="Segurens B."/>
            <person name="Strittmatter M."/>
            <person name="Tonon T."/>
            <person name="Tregear J.W."/>
            <person name="Valentin K."/>
            <person name="von Dassow P."/>
            <person name="Yamagishi T."/>
            <person name="Van de Peer Y."/>
            <person name="Wincker P."/>
        </authorList>
    </citation>
    <scope>NUCLEOTIDE SEQUENCE [LARGE SCALE GENOMIC DNA]</scope>
    <source>
        <strain evidence="13">Ec32 / CCAP1310/4</strain>
    </source>
</reference>
<dbReference type="SMART" id="SM00382">
    <property type="entry name" value="AAA"/>
    <property type="match status" value="1"/>
</dbReference>
<dbReference type="Gene3D" id="1.20.58.80">
    <property type="entry name" value="Phosphotransferase system, lactose/cellobiose-type IIA subunit"/>
    <property type="match status" value="1"/>
</dbReference>
<dbReference type="eggNOG" id="KOG0740">
    <property type="taxonomic scope" value="Eukaryota"/>
</dbReference>
<keyword evidence="2 8" id="KW-0547">Nucleotide-binding</keyword>
<feature type="region of interest" description="Disordered" evidence="9">
    <location>
        <begin position="87"/>
        <end position="241"/>
    </location>
</feature>
<dbReference type="InterPro" id="IPR003960">
    <property type="entry name" value="ATPase_AAA_CS"/>
</dbReference>